<evidence type="ECO:0000313" key="1">
    <source>
        <dbReference type="EMBL" id="RVD80162.1"/>
    </source>
</evidence>
<dbReference type="EMBL" id="SAEB01000012">
    <property type="protein sequence ID" value="RVD80162.1"/>
    <property type="molecule type" value="Genomic_DNA"/>
</dbReference>
<dbReference type="VEuPathDB" id="FungiDB:DFL_008068"/>
<keyword evidence="2" id="KW-1185">Reference proteome</keyword>
<organism evidence="1 2">
    <name type="scientific">Arthrobotrys flagrans</name>
    <name type="common">Nematode-trapping fungus</name>
    <name type="synonym">Trichothecium flagrans</name>
    <dbReference type="NCBI Taxonomy" id="97331"/>
    <lineage>
        <taxon>Eukaryota</taxon>
        <taxon>Fungi</taxon>
        <taxon>Dikarya</taxon>
        <taxon>Ascomycota</taxon>
        <taxon>Pezizomycotina</taxon>
        <taxon>Orbiliomycetes</taxon>
        <taxon>Orbiliales</taxon>
        <taxon>Orbiliaceae</taxon>
        <taxon>Arthrobotrys</taxon>
    </lineage>
</organism>
<gene>
    <name evidence="1" type="ORF">DFL_008068</name>
</gene>
<sequence length="86" mass="9859">MQKIEAMWWAGENNLDVFEDDMMDDTNDEIDVTLSATEAPNATRGIERYDVVIRIGPISTFWNILFLTNGGKESGNRTMKLRLYGR</sequence>
<dbReference type="RefSeq" id="XP_067485706.1">
    <property type="nucleotide sequence ID" value="XM_067637748.1"/>
</dbReference>
<proteinExistence type="predicted"/>
<name>A0A436ZMU3_ARTFL</name>
<dbReference type="AlphaFoldDB" id="A0A436ZMU3"/>
<protein>
    <submittedName>
        <fullName evidence="1">Uncharacterized protein</fullName>
    </submittedName>
</protein>
<dbReference type="Proteomes" id="UP000283090">
    <property type="component" value="Unassembled WGS sequence"/>
</dbReference>
<dbReference type="GeneID" id="93590379"/>
<reference evidence="1 2" key="1">
    <citation type="submission" date="2019-01" db="EMBL/GenBank/DDBJ databases">
        <title>Intercellular communication is required for trap formation in the nematode-trapping fungus Duddingtonia flagrans.</title>
        <authorList>
            <person name="Youssar L."/>
            <person name="Wernet V."/>
            <person name="Hensel N."/>
            <person name="Hildebrandt H.-G."/>
            <person name="Fischer R."/>
        </authorList>
    </citation>
    <scope>NUCLEOTIDE SEQUENCE [LARGE SCALE GENOMIC DNA]</scope>
    <source>
        <strain evidence="1 2">CBS H-5679</strain>
    </source>
</reference>
<accession>A0A436ZMU3</accession>
<evidence type="ECO:0000313" key="2">
    <source>
        <dbReference type="Proteomes" id="UP000283090"/>
    </source>
</evidence>
<comment type="caution">
    <text evidence="1">The sequence shown here is derived from an EMBL/GenBank/DDBJ whole genome shotgun (WGS) entry which is preliminary data.</text>
</comment>